<dbReference type="PANTHER" id="PTHR35317:SF28">
    <property type="entry name" value="ZINC FINGER, CCHC-TYPE, RIBONUCLEASE H-LIKE DOMAIN, GAG-PRE-INTEGRASE DOMAIN PROTEIN-RELATED"/>
    <property type="match status" value="1"/>
</dbReference>
<dbReference type="EMBL" id="QJKJ01002310">
    <property type="protein sequence ID" value="RDY03392.1"/>
    <property type="molecule type" value="Genomic_DNA"/>
</dbReference>
<reference evidence="1" key="1">
    <citation type="submission" date="2018-05" db="EMBL/GenBank/DDBJ databases">
        <title>Draft genome of Mucuna pruriens seed.</title>
        <authorList>
            <person name="Nnadi N.E."/>
            <person name="Vos R."/>
            <person name="Hasami M.H."/>
            <person name="Devisetty U.K."/>
            <person name="Aguiy J.C."/>
        </authorList>
    </citation>
    <scope>NUCLEOTIDE SEQUENCE [LARGE SCALE GENOMIC DNA]</scope>
    <source>
        <strain evidence="1">JCA_2017</strain>
    </source>
</reference>
<sequence length="194" mass="23132">MLHNYPDFYLMREAQKYHRIGPSNGLHFSDLSYQNQTNPFYEFKYIAENDLMYASNTWEVLEKGYTFHEDVATLSQIEKEILVKMKKKDQQELIFIYQSLDKVIFEMASNIFTFKEAWEILKIFLEGVDKVKKVCLQILQGEFKSLCMKEFESISDFGNRVMMVVNQMKHYGEKIKVQEDMKSLWNKSLMPKLL</sequence>
<gene>
    <name evidence="1" type="ORF">CR513_13030</name>
</gene>
<comment type="caution">
    <text evidence="1">The sequence shown here is derived from an EMBL/GenBank/DDBJ whole genome shotgun (WGS) entry which is preliminary data.</text>
</comment>
<dbReference type="Proteomes" id="UP000257109">
    <property type="component" value="Unassembled WGS sequence"/>
</dbReference>
<proteinExistence type="predicted"/>
<evidence type="ECO:0000313" key="2">
    <source>
        <dbReference type="Proteomes" id="UP000257109"/>
    </source>
</evidence>
<keyword evidence="2" id="KW-1185">Reference proteome</keyword>
<dbReference type="AlphaFoldDB" id="A0A371HL30"/>
<organism evidence="1 2">
    <name type="scientific">Mucuna pruriens</name>
    <name type="common">Velvet bean</name>
    <name type="synonym">Dolichos pruriens</name>
    <dbReference type="NCBI Taxonomy" id="157652"/>
    <lineage>
        <taxon>Eukaryota</taxon>
        <taxon>Viridiplantae</taxon>
        <taxon>Streptophyta</taxon>
        <taxon>Embryophyta</taxon>
        <taxon>Tracheophyta</taxon>
        <taxon>Spermatophyta</taxon>
        <taxon>Magnoliopsida</taxon>
        <taxon>eudicotyledons</taxon>
        <taxon>Gunneridae</taxon>
        <taxon>Pentapetalae</taxon>
        <taxon>rosids</taxon>
        <taxon>fabids</taxon>
        <taxon>Fabales</taxon>
        <taxon>Fabaceae</taxon>
        <taxon>Papilionoideae</taxon>
        <taxon>50 kb inversion clade</taxon>
        <taxon>NPAAA clade</taxon>
        <taxon>indigoferoid/millettioid clade</taxon>
        <taxon>Phaseoleae</taxon>
        <taxon>Mucuna</taxon>
    </lineage>
</organism>
<dbReference type="PANTHER" id="PTHR35317">
    <property type="entry name" value="OS04G0629600 PROTEIN"/>
    <property type="match status" value="1"/>
</dbReference>
<accession>A0A371HL30</accession>
<name>A0A371HL30_MUCPR</name>
<dbReference type="OrthoDB" id="8063676at2759"/>
<dbReference type="Pfam" id="PF14223">
    <property type="entry name" value="Retrotran_gag_2"/>
    <property type="match status" value="1"/>
</dbReference>
<evidence type="ECO:0000313" key="1">
    <source>
        <dbReference type="EMBL" id="RDY03392.1"/>
    </source>
</evidence>
<protein>
    <submittedName>
        <fullName evidence="1">Uncharacterized protein</fullName>
    </submittedName>
</protein>
<feature type="non-terminal residue" evidence="1">
    <location>
        <position position="1"/>
    </location>
</feature>